<feature type="transmembrane region" description="Helical" evidence="1">
    <location>
        <begin position="14"/>
        <end position="34"/>
    </location>
</feature>
<keyword evidence="1" id="KW-0812">Transmembrane</keyword>
<organism evidence="2 3">
    <name type="scientific">Tropicimonas sediminicola</name>
    <dbReference type="NCBI Taxonomy" id="1031541"/>
    <lineage>
        <taxon>Bacteria</taxon>
        <taxon>Pseudomonadati</taxon>
        <taxon>Pseudomonadota</taxon>
        <taxon>Alphaproteobacteria</taxon>
        <taxon>Rhodobacterales</taxon>
        <taxon>Roseobacteraceae</taxon>
        <taxon>Tropicimonas</taxon>
    </lineage>
</organism>
<reference evidence="2 3" key="1">
    <citation type="submission" date="2017-06" db="EMBL/GenBank/DDBJ databases">
        <authorList>
            <person name="Kim H.J."/>
            <person name="Triplett B.A."/>
        </authorList>
    </citation>
    <scope>NUCLEOTIDE SEQUENCE [LARGE SCALE GENOMIC DNA]</scope>
    <source>
        <strain evidence="2 3">DSM 29339</strain>
    </source>
</reference>
<keyword evidence="3" id="KW-1185">Reference proteome</keyword>
<gene>
    <name evidence="2" type="ORF">SAMN05421757_10689</name>
</gene>
<dbReference type="EMBL" id="FZOY01000006">
    <property type="protein sequence ID" value="SNT09764.1"/>
    <property type="molecule type" value="Genomic_DNA"/>
</dbReference>
<dbReference type="AlphaFoldDB" id="A0A239JY59"/>
<dbReference type="RefSeq" id="WP_217898324.1">
    <property type="nucleotide sequence ID" value="NZ_FZOY01000006.1"/>
</dbReference>
<accession>A0A239JY59</accession>
<keyword evidence="1" id="KW-0472">Membrane</keyword>
<sequence>MKLLDRNHPFYAPLWRRVAIVAVTLGWALIEFLAASPLWGTVFLVLGAYCVYEFFIAFGNGGDDEESPPE</sequence>
<protein>
    <recommendedName>
        <fullName evidence="4">DUF3329 domain-containing protein</fullName>
    </recommendedName>
</protein>
<evidence type="ECO:0000313" key="2">
    <source>
        <dbReference type="EMBL" id="SNT09764.1"/>
    </source>
</evidence>
<dbReference type="Proteomes" id="UP000198426">
    <property type="component" value="Unassembled WGS sequence"/>
</dbReference>
<proteinExistence type="predicted"/>
<name>A0A239JY59_9RHOB</name>
<evidence type="ECO:0008006" key="4">
    <source>
        <dbReference type="Google" id="ProtNLM"/>
    </source>
</evidence>
<keyword evidence="1" id="KW-1133">Transmembrane helix</keyword>
<evidence type="ECO:0000313" key="3">
    <source>
        <dbReference type="Proteomes" id="UP000198426"/>
    </source>
</evidence>
<evidence type="ECO:0000256" key="1">
    <source>
        <dbReference type="SAM" id="Phobius"/>
    </source>
</evidence>
<feature type="transmembrane region" description="Helical" evidence="1">
    <location>
        <begin position="41"/>
        <end position="59"/>
    </location>
</feature>